<evidence type="ECO:0000313" key="2">
    <source>
        <dbReference type="EMBL" id="QEH62020.1"/>
    </source>
</evidence>
<keyword evidence="1" id="KW-1133">Transmembrane helix</keyword>
<feature type="transmembrane region" description="Helical" evidence="1">
    <location>
        <begin position="558"/>
        <end position="576"/>
    </location>
</feature>
<keyword evidence="3" id="KW-1185">Reference proteome</keyword>
<sequence>MHKEIQLTTKENQPTLKRLNIIYRLNLKLALRNKGIIATGCVFVLMSLLFVFIMTLMGKNLTESFVNFNMMKGIYYLIVGFFFTIFLTLISFFFFKKQKDDGVHNIELRAGIKTWISYLYRYSQAIIIAYIYVTINLLLSAVIAGPAGLVGSLFSRGIMIICAFYYFLPLAYFPIVALVTMICSAAIGILFNILIALCVFFYPFTMGLTQSIVSGEEKGESISRLNLGLSAGAEFYNTFKDDVNLKNIFTDKEYAEKISTLSSGSGKGIWGKNLYAGQINYSLSNPEDNFYYGTEILNVFNKIEQQSKNISSYIDYLTLKNKNWGVVSSGYSSKPFTIDIKPQINNLKKSLPEYASLFDFIYEKYAVETPMYFAGVSGSYSSGYFEISSNLDELFSRASLTWNQEEPENNLDYYKEHPEVMLINAAISNYYRISVRSINAVEYLSNYDDSKDVTNEVYIQRYENFFKSSNRSANLNFLNNFFLIFFGGDKDKFFNDYEKGVSSFMHPAAPLHHFKTEVVEKIVNNYPSTPTNNKTDDISVFNGVDTTVKGGFSIPGAIIAWIAFGIVLGYLDLLVFNKKSRI</sequence>
<feature type="transmembrane region" description="Helical" evidence="1">
    <location>
        <begin position="175"/>
        <end position="202"/>
    </location>
</feature>
<evidence type="ECO:0000256" key="1">
    <source>
        <dbReference type="SAM" id="Phobius"/>
    </source>
</evidence>
<accession>A0A5B9Y4Y6</accession>
<feature type="transmembrane region" description="Helical" evidence="1">
    <location>
        <begin position="149"/>
        <end position="168"/>
    </location>
</feature>
<organism evidence="2 3">
    <name type="scientific">Spiroplasma chinense</name>
    <dbReference type="NCBI Taxonomy" id="216932"/>
    <lineage>
        <taxon>Bacteria</taxon>
        <taxon>Bacillati</taxon>
        <taxon>Mycoplasmatota</taxon>
        <taxon>Mollicutes</taxon>
        <taxon>Entomoplasmatales</taxon>
        <taxon>Spiroplasmataceae</taxon>
        <taxon>Spiroplasma</taxon>
    </lineage>
</organism>
<reference evidence="2 3" key="1">
    <citation type="submission" date="2019-08" db="EMBL/GenBank/DDBJ databases">
        <title>Complete genome sequence of Spiroplasma chinense CCH (DSM 19755).</title>
        <authorList>
            <person name="Shen H.-Y."/>
            <person name="Lin Y.-C."/>
            <person name="Chou L."/>
            <person name="Kuo C.-H."/>
        </authorList>
    </citation>
    <scope>NUCLEOTIDE SEQUENCE [LARGE SCALE GENOMIC DNA]</scope>
    <source>
        <strain evidence="2 3">CCH</strain>
    </source>
</reference>
<name>A0A5B9Y4Y6_9MOLU</name>
<feature type="transmembrane region" description="Helical" evidence="1">
    <location>
        <begin position="35"/>
        <end position="54"/>
    </location>
</feature>
<dbReference type="Proteomes" id="UP000323144">
    <property type="component" value="Chromosome"/>
</dbReference>
<protein>
    <submittedName>
        <fullName evidence="2">Uncharacterized protein</fullName>
    </submittedName>
</protein>
<dbReference type="RefSeq" id="WP_166508391.1">
    <property type="nucleotide sequence ID" value="NZ_CP043026.1"/>
</dbReference>
<feature type="transmembrane region" description="Helical" evidence="1">
    <location>
        <begin position="119"/>
        <end position="143"/>
    </location>
</feature>
<evidence type="ECO:0000313" key="3">
    <source>
        <dbReference type="Proteomes" id="UP000323144"/>
    </source>
</evidence>
<dbReference type="KEGG" id="schi:SCHIN_v1c08250"/>
<gene>
    <name evidence="2" type="ORF">SCHIN_v1c08250</name>
</gene>
<keyword evidence="1" id="KW-0472">Membrane</keyword>
<proteinExistence type="predicted"/>
<feature type="transmembrane region" description="Helical" evidence="1">
    <location>
        <begin position="74"/>
        <end position="95"/>
    </location>
</feature>
<dbReference type="EMBL" id="CP043026">
    <property type="protein sequence ID" value="QEH62020.1"/>
    <property type="molecule type" value="Genomic_DNA"/>
</dbReference>
<keyword evidence="1" id="KW-0812">Transmembrane</keyword>
<dbReference type="AlphaFoldDB" id="A0A5B9Y4Y6"/>